<comment type="subcellular location">
    <subcellularLocation>
        <location evidence="1">Nucleus</location>
    </subcellularLocation>
</comment>
<dbReference type="AlphaFoldDB" id="A0A8H3BE55"/>
<comment type="caution">
    <text evidence="4">The sequence shown here is derived from an EMBL/GenBank/DDBJ whole genome shotgun (WGS) entry which is preliminary data.</text>
</comment>
<feature type="region of interest" description="Disordered" evidence="3">
    <location>
        <begin position="124"/>
        <end position="164"/>
    </location>
</feature>
<dbReference type="Proteomes" id="UP000663826">
    <property type="component" value="Unassembled WGS sequence"/>
</dbReference>
<dbReference type="Pfam" id="PF11951">
    <property type="entry name" value="Fungal_trans_2"/>
    <property type="match status" value="1"/>
</dbReference>
<feature type="region of interest" description="Disordered" evidence="3">
    <location>
        <begin position="29"/>
        <end position="53"/>
    </location>
</feature>
<sequence>MLSSPTRSIDRPTRCARSGMECAYEYIQPTSSGKKRTKPANITKHHSKRLREPSNSTIVSELIFVTPASGTSASQAVPSEPGGVPLLDSPAVRATPSQPAILRQPVVPQCLTPDQASLFDALLSPAEPGHTSAGQTLSSVRGPTDPDLDLDFSRTNEPNPHGSSALIYNSGAHELDDNEDIEGIGEIMCGVPLALDRTVESNSLPFVLQCHAQWIPFAYFDPKIVIYQTKETIISQFSESLASRFRLVLFSELMRTLVKHKILDEGGKRILQLLGGEIRRDVADYQMQRWPMDQREREHANRALDHVIDLAAIQITVAPLALTLHLLRMAAPVFLSACPPPHPPHVTSIMLGNSMNLKGFVVADVVFGIATGLPLSCRYHVPWSLELCELFTRTDDQGAQWVLGVPDQYILLVAYIDGLKEEAKATARSVDPQIIAQIEDDMPKIVILPCQSTDPSLTIRRMVVQECWRQAMLIYFYMVLHGAHAFDPRVEQAQKRFMKLVNGVSPGHNPDTFLMMPMIIAGVSATKPAHRRTIKSRILGLAQFSNPNTGGNDFVRILDDIWVRTSAESRPARWEDIREACTRVTGV</sequence>
<protein>
    <recommendedName>
        <fullName evidence="6">Fungal-specific transcription factor domain protein</fullName>
    </recommendedName>
</protein>
<evidence type="ECO:0008006" key="6">
    <source>
        <dbReference type="Google" id="ProtNLM"/>
    </source>
</evidence>
<evidence type="ECO:0000256" key="3">
    <source>
        <dbReference type="SAM" id="MobiDB-lite"/>
    </source>
</evidence>
<dbReference type="InterPro" id="IPR021858">
    <property type="entry name" value="Fun_TF"/>
</dbReference>
<keyword evidence="2" id="KW-0539">Nucleus</keyword>
<reference evidence="4" key="1">
    <citation type="submission" date="2021-01" db="EMBL/GenBank/DDBJ databases">
        <authorList>
            <person name="Kaushik A."/>
        </authorList>
    </citation>
    <scope>NUCLEOTIDE SEQUENCE</scope>
    <source>
        <strain evidence="4">AG1-1B</strain>
    </source>
</reference>
<proteinExistence type="predicted"/>
<dbReference type="GO" id="GO:0005634">
    <property type="term" value="C:nucleus"/>
    <property type="evidence" value="ECO:0007669"/>
    <property type="project" value="UniProtKB-SubCell"/>
</dbReference>
<feature type="compositionally biased region" description="Basic residues" evidence="3">
    <location>
        <begin position="33"/>
        <end position="49"/>
    </location>
</feature>
<gene>
    <name evidence="4" type="ORF">RDB_LOCUS82661</name>
</gene>
<feature type="compositionally biased region" description="Polar residues" evidence="3">
    <location>
        <begin position="153"/>
        <end position="162"/>
    </location>
</feature>
<dbReference type="EMBL" id="CAJMWQ010001558">
    <property type="protein sequence ID" value="CAE6455444.1"/>
    <property type="molecule type" value="Genomic_DNA"/>
</dbReference>
<name>A0A8H3BE55_9AGAM</name>
<evidence type="ECO:0000313" key="5">
    <source>
        <dbReference type="Proteomes" id="UP000663826"/>
    </source>
</evidence>
<evidence type="ECO:0000313" key="4">
    <source>
        <dbReference type="EMBL" id="CAE6455444.1"/>
    </source>
</evidence>
<organism evidence="4 5">
    <name type="scientific">Rhizoctonia solani</name>
    <dbReference type="NCBI Taxonomy" id="456999"/>
    <lineage>
        <taxon>Eukaryota</taxon>
        <taxon>Fungi</taxon>
        <taxon>Dikarya</taxon>
        <taxon>Basidiomycota</taxon>
        <taxon>Agaricomycotina</taxon>
        <taxon>Agaricomycetes</taxon>
        <taxon>Cantharellales</taxon>
        <taxon>Ceratobasidiaceae</taxon>
        <taxon>Rhizoctonia</taxon>
    </lineage>
</organism>
<feature type="compositionally biased region" description="Polar residues" evidence="3">
    <location>
        <begin position="132"/>
        <end position="141"/>
    </location>
</feature>
<dbReference type="PANTHER" id="PTHR37534:SF46">
    <property type="entry name" value="ZN(II)2CYS6 TRANSCRIPTION FACTOR (EUROFUNG)"/>
    <property type="match status" value="1"/>
</dbReference>
<accession>A0A8H3BE55</accession>
<evidence type="ECO:0000256" key="2">
    <source>
        <dbReference type="ARBA" id="ARBA00023242"/>
    </source>
</evidence>
<dbReference type="PANTHER" id="PTHR37534">
    <property type="entry name" value="TRANSCRIPTIONAL ACTIVATOR PROTEIN UGA3"/>
    <property type="match status" value="1"/>
</dbReference>
<evidence type="ECO:0000256" key="1">
    <source>
        <dbReference type="ARBA" id="ARBA00004123"/>
    </source>
</evidence>